<organism evidence="2 3">
    <name type="scientific">Fusobacterium nucleatum subsp. polymorphum</name>
    <name type="common">Fusobacterium polymorphum</name>
    <dbReference type="NCBI Taxonomy" id="76857"/>
    <lineage>
        <taxon>Bacteria</taxon>
        <taxon>Fusobacteriati</taxon>
        <taxon>Fusobacteriota</taxon>
        <taxon>Fusobacteriia</taxon>
        <taxon>Fusobacteriales</taxon>
        <taxon>Fusobacteriaceae</taxon>
        <taxon>Fusobacterium</taxon>
    </lineage>
</organism>
<dbReference type="EMBL" id="NJGI01000001">
    <property type="protein sequence ID" value="PGH21780.1"/>
    <property type="molecule type" value="Genomic_DNA"/>
</dbReference>
<gene>
    <name evidence="2" type="ORF">RN96_00680</name>
</gene>
<dbReference type="InterPro" id="IPR003615">
    <property type="entry name" value="HNH_nuc"/>
</dbReference>
<feature type="domain" description="HNH nuclease" evidence="1">
    <location>
        <begin position="76"/>
        <end position="117"/>
    </location>
</feature>
<dbReference type="Pfam" id="PF13392">
    <property type="entry name" value="HNH_3"/>
    <property type="match status" value="1"/>
</dbReference>
<keyword evidence="2" id="KW-0378">Hydrolase</keyword>
<accession>A0A2B7YKQ2</accession>
<keyword evidence="2" id="KW-0540">Nuclease</keyword>
<dbReference type="AlphaFoldDB" id="A0A2B7YKQ2"/>
<keyword evidence="2" id="KW-0255">Endonuclease</keyword>
<name>A0A2B7YKQ2_FUSNP</name>
<dbReference type="Gene3D" id="3.90.75.20">
    <property type="match status" value="1"/>
</dbReference>
<protein>
    <submittedName>
        <fullName evidence="2">HNH endonuclease</fullName>
    </submittedName>
</protein>
<dbReference type="GO" id="GO:0004519">
    <property type="term" value="F:endonuclease activity"/>
    <property type="evidence" value="ECO:0007669"/>
    <property type="project" value="UniProtKB-KW"/>
</dbReference>
<comment type="caution">
    <text evidence="2">The sequence shown here is derived from an EMBL/GenBank/DDBJ whole genome shotgun (WGS) entry which is preliminary data.</text>
</comment>
<dbReference type="SUPFAM" id="SSF54060">
    <property type="entry name" value="His-Me finger endonucleases"/>
    <property type="match status" value="1"/>
</dbReference>
<evidence type="ECO:0000313" key="3">
    <source>
        <dbReference type="Proteomes" id="UP000222862"/>
    </source>
</evidence>
<evidence type="ECO:0000259" key="1">
    <source>
        <dbReference type="Pfam" id="PF13392"/>
    </source>
</evidence>
<dbReference type="InterPro" id="IPR044925">
    <property type="entry name" value="His-Me_finger_sf"/>
</dbReference>
<sequence>MLTINYLRCWRCNMSDTRFKKGMTPWNKGIKTGLKPTNGFKKGFSPWHTRELYSERLDKEGYILIKIAKPNKWMRKHRWIYEQEYGEIPKDSVIIFADGDRNNFDIENLVLVSRAELAILVRCRLISSVPELTKTGLNVAKIRIKLAELRKEKE</sequence>
<proteinExistence type="predicted"/>
<evidence type="ECO:0000313" key="2">
    <source>
        <dbReference type="EMBL" id="PGH21780.1"/>
    </source>
</evidence>
<dbReference type="Proteomes" id="UP000222862">
    <property type="component" value="Unassembled WGS sequence"/>
</dbReference>
<reference evidence="2 3" key="1">
    <citation type="submission" date="2017-06" db="EMBL/GenBank/DDBJ databases">
        <title>Genome sequencing of Fusobacterium nucleatum subsp. polymorphum KCOM 1232 (=ChDC F37).</title>
        <authorList>
            <person name="Kook J.-K."/>
            <person name="Park S.-N."/>
            <person name="Lim Y.K."/>
            <person name="Roh H."/>
        </authorList>
    </citation>
    <scope>NUCLEOTIDE SEQUENCE [LARGE SCALE GENOMIC DNA]</scope>
    <source>
        <strain evidence="3">KCOM 1232 ( ChDC F37)</strain>
    </source>
</reference>